<proteinExistence type="predicted"/>
<dbReference type="EMBL" id="CYKH01000054">
    <property type="protein sequence ID" value="CUI11159.1"/>
    <property type="molecule type" value="Genomic_DNA"/>
</dbReference>
<organism evidence="3 4">
    <name type="scientific">Bodo saltans</name>
    <name type="common">Flagellated protozoan</name>
    <dbReference type="NCBI Taxonomy" id="75058"/>
    <lineage>
        <taxon>Eukaryota</taxon>
        <taxon>Discoba</taxon>
        <taxon>Euglenozoa</taxon>
        <taxon>Kinetoplastea</taxon>
        <taxon>Metakinetoplastina</taxon>
        <taxon>Eubodonida</taxon>
        <taxon>Bodonidae</taxon>
        <taxon>Bodo</taxon>
    </lineage>
</organism>
<keyword evidence="4" id="KW-1185">Reference proteome</keyword>
<dbReference type="VEuPathDB" id="TriTrypDB:BSAL_50930"/>
<dbReference type="OrthoDB" id="410397at2759"/>
<sequence>IMRHGMKYCALLAFAVMLATMMWATSSDDPRFEEEHLQATSEPRPQQQQPLPPLPRSTIEDTAIELEADKTTLAPESPLVDDTPYTVKAERGPNDLEEWVRVLRGENTAIHVAKDRIRSLVDIRDGSGIPFRDALVWSENDKIARTLVDNALLQSVTSYFDLLADTDTPLPPWKKPAVPITCDGLDYYSGHFSIPEENIVPSLMTKTRDWATVVPGRKETYLFKTEASYRKDLQEARFGITRRRYGFATNRNLEMLAAGCIPYFCGIRRVPPTGTLDSLPKEFFTLMLQFPGLSAKCNPPRRAMGLPLTQTIFNETKYLKLADKLLDYTRQYQTTTHLARYILSATSLKTLPRNVLILWASHYTIFLTGFLHGLRKLGVEVEDVPRRDEVYDDKHCAEAQLKTYAKGWFFFCRTKESPNLSRKNIETRIRERAFDLIVISVTDTLTYHLRNASLEIPFYDAITESYPKDLILALNDADLIKPMTTDVAHKVLTHKTLYFKRETHGCQERIW</sequence>
<feature type="non-terminal residue" evidence="3">
    <location>
        <position position="1"/>
    </location>
</feature>
<reference evidence="4" key="1">
    <citation type="submission" date="2015-09" db="EMBL/GenBank/DDBJ databases">
        <authorList>
            <consortium name="Pathogen Informatics"/>
        </authorList>
    </citation>
    <scope>NUCLEOTIDE SEQUENCE [LARGE SCALE GENOMIC DNA]</scope>
    <source>
        <strain evidence="4">Lake Konstanz</strain>
    </source>
</reference>
<protein>
    <submittedName>
        <fullName evidence="3">Membrane-associated protein, putative</fullName>
    </submittedName>
</protein>
<dbReference type="AlphaFoldDB" id="A0A0S4KH52"/>
<feature type="region of interest" description="Disordered" evidence="1">
    <location>
        <begin position="30"/>
        <end position="56"/>
    </location>
</feature>
<feature type="chain" id="PRO_5006623380" evidence="2">
    <location>
        <begin position="28"/>
        <end position="511"/>
    </location>
</feature>
<gene>
    <name evidence="3" type="ORF">BSAL_50930</name>
</gene>
<evidence type="ECO:0000256" key="2">
    <source>
        <dbReference type="SAM" id="SignalP"/>
    </source>
</evidence>
<feature type="signal peptide" evidence="2">
    <location>
        <begin position="1"/>
        <end position="27"/>
    </location>
</feature>
<dbReference type="Proteomes" id="UP000051952">
    <property type="component" value="Unassembled WGS sequence"/>
</dbReference>
<evidence type="ECO:0000313" key="3">
    <source>
        <dbReference type="EMBL" id="CUI11159.1"/>
    </source>
</evidence>
<keyword evidence="2" id="KW-0732">Signal</keyword>
<name>A0A0S4KH52_BODSA</name>
<accession>A0A0S4KH52</accession>
<evidence type="ECO:0000313" key="4">
    <source>
        <dbReference type="Proteomes" id="UP000051952"/>
    </source>
</evidence>
<evidence type="ECO:0000256" key="1">
    <source>
        <dbReference type="SAM" id="MobiDB-lite"/>
    </source>
</evidence>